<protein>
    <submittedName>
        <fullName evidence="2">Methyltransferase domain-containing protein</fullName>
    </submittedName>
</protein>
<keyword evidence="3" id="KW-1185">Reference proteome</keyword>
<evidence type="ECO:0000313" key="3">
    <source>
        <dbReference type="Proteomes" id="UP001336250"/>
    </source>
</evidence>
<evidence type="ECO:0000259" key="1">
    <source>
        <dbReference type="Pfam" id="PF08241"/>
    </source>
</evidence>
<proteinExistence type="predicted"/>
<dbReference type="GO" id="GO:0032259">
    <property type="term" value="P:methylation"/>
    <property type="evidence" value="ECO:0007669"/>
    <property type="project" value="UniProtKB-KW"/>
</dbReference>
<gene>
    <name evidence="2" type="ORF">V4F39_10380</name>
</gene>
<dbReference type="PANTHER" id="PTHR43591">
    <property type="entry name" value="METHYLTRANSFERASE"/>
    <property type="match status" value="1"/>
</dbReference>
<comment type="caution">
    <text evidence="2">The sequence shown here is derived from an EMBL/GenBank/DDBJ whole genome shotgun (WGS) entry which is preliminary data.</text>
</comment>
<dbReference type="AlphaFoldDB" id="A0AAW9QH09"/>
<sequence length="253" mass="27502">MTDHAEQVRQQFDPQASAYLHSAVHAQGPDLDAARRLLQARLPPGARVLDVGCGAGHLSFALAPLAGSVVALDPAPGMLETVAGAAAQRGLHQVRTQAGSATRLPFDDRHFDAVATRYSAHHWPDLPAALQEMRRVLKPGGWLLVIDVMGADEPLVDTHLQAIELLRDASHVRNRDLAQWRALLAAEGFTLAHEARWPLRLQFTTWIERMRTPAAKAEVIRTLQREAPAEVKAALRIEGDGSFTATTGLLLAT</sequence>
<organism evidence="2 3">
    <name type="scientific">Aquincola agrisoli</name>
    <dbReference type="NCBI Taxonomy" id="3119538"/>
    <lineage>
        <taxon>Bacteria</taxon>
        <taxon>Pseudomonadati</taxon>
        <taxon>Pseudomonadota</taxon>
        <taxon>Betaproteobacteria</taxon>
        <taxon>Burkholderiales</taxon>
        <taxon>Sphaerotilaceae</taxon>
        <taxon>Aquincola</taxon>
    </lineage>
</organism>
<name>A0AAW9QH09_9BURK</name>
<feature type="domain" description="Methyltransferase type 11" evidence="1">
    <location>
        <begin position="49"/>
        <end position="145"/>
    </location>
</feature>
<dbReference type="Gene3D" id="3.40.50.150">
    <property type="entry name" value="Vaccinia Virus protein VP39"/>
    <property type="match status" value="1"/>
</dbReference>
<dbReference type="InterPro" id="IPR029063">
    <property type="entry name" value="SAM-dependent_MTases_sf"/>
</dbReference>
<evidence type="ECO:0000313" key="2">
    <source>
        <dbReference type="EMBL" id="MEF7614315.1"/>
    </source>
</evidence>
<dbReference type="Proteomes" id="UP001336250">
    <property type="component" value="Unassembled WGS sequence"/>
</dbReference>
<dbReference type="GO" id="GO:0008757">
    <property type="term" value="F:S-adenosylmethionine-dependent methyltransferase activity"/>
    <property type="evidence" value="ECO:0007669"/>
    <property type="project" value="InterPro"/>
</dbReference>
<reference evidence="2 3" key="1">
    <citation type="submission" date="2024-02" db="EMBL/GenBank/DDBJ databases">
        <title>Genome sequence of Aquincola sp. MAHUQ-54.</title>
        <authorList>
            <person name="Huq M.A."/>
        </authorList>
    </citation>
    <scope>NUCLEOTIDE SEQUENCE [LARGE SCALE GENOMIC DNA]</scope>
    <source>
        <strain evidence="2 3">MAHUQ-54</strain>
    </source>
</reference>
<keyword evidence="2" id="KW-0489">Methyltransferase</keyword>
<dbReference type="RefSeq" id="WP_332289286.1">
    <property type="nucleotide sequence ID" value="NZ_JAZIBG010000024.1"/>
</dbReference>
<dbReference type="Pfam" id="PF08241">
    <property type="entry name" value="Methyltransf_11"/>
    <property type="match status" value="1"/>
</dbReference>
<dbReference type="EMBL" id="JAZIBG010000024">
    <property type="protein sequence ID" value="MEF7614315.1"/>
    <property type="molecule type" value="Genomic_DNA"/>
</dbReference>
<dbReference type="PANTHER" id="PTHR43591:SF24">
    <property type="entry name" value="2-METHOXY-6-POLYPRENYL-1,4-BENZOQUINOL METHYLASE, MITOCHONDRIAL"/>
    <property type="match status" value="1"/>
</dbReference>
<dbReference type="SUPFAM" id="SSF53335">
    <property type="entry name" value="S-adenosyl-L-methionine-dependent methyltransferases"/>
    <property type="match status" value="1"/>
</dbReference>
<accession>A0AAW9QH09</accession>
<dbReference type="CDD" id="cd02440">
    <property type="entry name" value="AdoMet_MTases"/>
    <property type="match status" value="1"/>
</dbReference>
<dbReference type="InterPro" id="IPR013216">
    <property type="entry name" value="Methyltransf_11"/>
</dbReference>
<keyword evidence="2" id="KW-0808">Transferase</keyword>